<evidence type="ECO:0000256" key="1">
    <source>
        <dbReference type="ARBA" id="ARBA00004141"/>
    </source>
</evidence>
<evidence type="ECO:0000256" key="2">
    <source>
        <dbReference type="ARBA" id="ARBA00022692"/>
    </source>
</evidence>
<keyword evidence="2 5" id="KW-0812">Transmembrane</keyword>
<keyword evidence="3 5" id="KW-1133">Transmembrane helix</keyword>
<feature type="transmembrane region" description="Helical" evidence="5">
    <location>
        <begin position="16"/>
        <end position="39"/>
    </location>
</feature>
<feature type="transmembrane region" description="Helical" evidence="5">
    <location>
        <begin position="85"/>
        <end position="112"/>
    </location>
</feature>
<proteinExistence type="predicted"/>
<evidence type="ECO:0008006" key="8">
    <source>
        <dbReference type="Google" id="ProtNLM"/>
    </source>
</evidence>
<dbReference type="EMBL" id="LATX01002394">
    <property type="protein sequence ID" value="KTB30164.1"/>
    <property type="molecule type" value="Genomic_DNA"/>
</dbReference>
<feature type="transmembrane region" description="Helical" evidence="5">
    <location>
        <begin position="234"/>
        <end position="257"/>
    </location>
</feature>
<evidence type="ECO:0000313" key="7">
    <source>
        <dbReference type="Proteomes" id="UP000054988"/>
    </source>
</evidence>
<dbReference type="CDD" id="cd00637">
    <property type="entry name" value="7tm_classA_rhodopsin-like"/>
    <property type="match status" value="1"/>
</dbReference>
<evidence type="ECO:0000313" key="6">
    <source>
        <dbReference type="EMBL" id="KTB30164.1"/>
    </source>
</evidence>
<comment type="caution">
    <text evidence="6">The sequence shown here is derived from an EMBL/GenBank/DDBJ whole genome shotgun (WGS) entry which is preliminary data.</text>
</comment>
<sequence length="425" mass="46893">MAFEFTPEMITVSNQLWAITSAVGAGLCFLVLLVISLVSIHPKSRAQLDRVSFRIVVYALLANMIFGTASAVGGTRTGPGFICGFSIFVLQLTLQLSSFLLFCIALNLQLVIVHGVNGQRMEKYYIIVSALFAIILVVPPYAAGQYGWDDLAQDCWYTNADQTQRLIWQVTTQMGWTVLVVIGEVICSTVVLVSILKHNIRTRQVFASTRSFSHTSSAPQVLHANRYKSIILRVALYPLTSCCVNLLSIVPVVHTTVSHGIHNRTDYNILLLSDFLYGGRAVVYALLAASDPALLRGIQVLFSQVFSSTQWSASSAGKPGSSQRFTTEIFVELSTVKSTAPPESTIGAVDKAANHSPVALPDDKKMDSHTDRNVDVEFAAGPLEEPDFADEREERVHVTGLQLRRQQIEAQRKEQEEQDAFKKRI</sequence>
<gene>
    <name evidence="6" type="ORF">WG66_17255</name>
</gene>
<feature type="transmembrane region" description="Helical" evidence="5">
    <location>
        <begin position="269"/>
        <end position="289"/>
    </location>
</feature>
<keyword evidence="4 5" id="KW-0472">Membrane</keyword>
<name>A0A0W0F1N5_MONRR</name>
<dbReference type="eggNOG" id="ENOG502S939">
    <property type="taxonomic scope" value="Eukaryota"/>
</dbReference>
<dbReference type="SUPFAM" id="SSF81321">
    <property type="entry name" value="Family A G protein-coupled receptor-like"/>
    <property type="match status" value="1"/>
</dbReference>
<dbReference type="PANTHER" id="PTHR23112">
    <property type="entry name" value="G PROTEIN-COUPLED RECEPTOR 157-RELATED"/>
    <property type="match status" value="1"/>
</dbReference>
<organism evidence="6 7">
    <name type="scientific">Moniliophthora roreri</name>
    <name type="common">Frosty pod rot fungus</name>
    <name type="synonym">Monilia roreri</name>
    <dbReference type="NCBI Taxonomy" id="221103"/>
    <lineage>
        <taxon>Eukaryota</taxon>
        <taxon>Fungi</taxon>
        <taxon>Dikarya</taxon>
        <taxon>Basidiomycota</taxon>
        <taxon>Agaricomycotina</taxon>
        <taxon>Agaricomycetes</taxon>
        <taxon>Agaricomycetidae</taxon>
        <taxon>Agaricales</taxon>
        <taxon>Marasmiineae</taxon>
        <taxon>Marasmiaceae</taxon>
        <taxon>Moniliophthora</taxon>
    </lineage>
</organism>
<feature type="transmembrane region" description="Helical" evidence="5">
    <location>
        <begin position="124"/>
        <end position="142"/>
    </location>
</feature>
<dbReference type="Proteomes" id="UP000054988">
    <property type="component" value="Unassembled WGS sequence"/>
</dbReference>
<evidence type="ECO:0000256" key="5">
    <source>
        <dbReference type="SAM" id="Phobius"/>
    </source>
</evidence>
<comment type="subcellular location">
    <subcellularLocation>
        <location evidence="1">Membrane</location>
        <topology evidence="1">Multi-pass membrane protein</topology>
    </subcellularLocation>
</comment>
<accession>A0A0W0F1N5</accession>
<feature type="transmembrane region" description="Helical" evidence="5">
    <location>
        <begin position="51"/>
        <end position="73"/>
    </location>
</feature>
<dbReference type="AlphaFoldDB" id="A0A0W0F1N5"/>
<dbReference type="GO" id="GO:0004930">
    <property type="term" value="F:G protein-coupled receptor activity"/>
    <property type="evidence" value="ECO:0007669"/>
    <property type="project" value="TreeGrafter"/>
</dbReference>
<protein>
    <recommendedName>
        <fullName evidence="8">G-protein coupled receptors family 2 profile 2 domain-containing protein</fullName>
    </recommendedName>
</protein>
<feature type="transmembrane region" description="Helical" evidence="5">
    <location>
        <begin position="174"/>
        <end position="196"/>
    </location>
</feature>
<dbReference type="GO" id="GO:0007189">
    <property type="term" value="P:adenylate cyclase-activating G protein-coupled receptor signaling pathway"/>
    <property type="evidence" value="ECO:0007669"/>
    <property type="project" value="TreeGrafter"/>
</dbReference>
<dbReference type="Gene3D" id="1.20.1070.10">
    <property type="entry name" value="Rhodopsin 7-helix transmembrane proteins"/>
    <property type="match status" value="1"/>
</dbReference>
<dbReference type="GO" id="GO:0005886">
    <property type="term" value="C:plasma membrane"/>
    <property type="evidence" value="ECO:0007669"/>
    <property type="project" value="TreeGrafter"/>
</dbReference>
<dbReference type="PANTHER" id="PTHR23112:SF0">
    <property type="entry name" value="TRANSMEMBRANE PROTEIN 116"/>
    <property type="match status" value="1"/>
</dbReference>
<evidence type="ECO:0000256" key="4">
    <source>
        <dbReference type="ARBA" id="ARBA00023136"/>
    </source>
</evidence>
<reference evidence="6 7" key="1">
    <citation type="submission" date="2015-12" db="EMBL/GenBank/DDBJ databases">
        <title>Draft genome sequence of Moniliophthora roreri, the causal agent of frosty pod rot of cacao.</title>
        <authorList>
            <person name="Aime M.C."/>
            <person name="Diaz-Valderrama J.R."/>
            <person name="Kijpornyongpan T."/>
            <person name="Phillips-Mora W."/>
        </authorList>
    </citation>
    <scope>NUCLEOTIDE SEQUENCE [LARGE SCALE GENOMIC DNA]</scope>
    <source>
        <strain evidence="6 7">MCA 2952</strain>
    </source>
</reference>
<evidence type="ECO:0000256" key="3">
    <source>
        <dbReference type="ARBA" id="ARBA00022989"/>
    </source>
</evidence>